<keyword evidence="3" id="KW-1185">Reference proteome</keyword>
<name>A0ABQ1FN82_9GAMM</name>
<sequence>MPPRGLKPTVDSPFDGGSVEGRVWLVHARFERHQCVEGGIVDRYLCQGLSPWVALQMVRIGGVTPCGSTQQLVQGGGISNIIMSMAIRQLPDFRQNPRSPETCTPRSTIKQISSH</sequence>
<dbReference type="Proteomes" id="UP000620046">
    <property type="component" value="Unassembled WGS sequence"/>
</dbReference>
<feature type="region of interest" description="Disordered" evidence="1">
    <location>
        <begin position="93"/>
        <end position="115"/>
    </location>
</feature>
<gene>
    <name evidence="2" type="ORF">GCM10010981_10080</name>
</gene>
<reference evidence="3" key="1">
    <citation type="journal article" date="2019" name="Int. J. Syst. Evol. Microbiol.">
        <title>The Global Catalogue of Microorganisms (GCM) 10K type strain sequencing project: providing services to taxonomists for standard genome sequencing and annotation.</title>
        <authorList>
            <consortium name="The Broad Institute Genomics Platform"/>
            <consortium name="The Broad Institute Genome Sequencing Center for Infectious Disease"/>
            <person name="Wu L."/>
            <person name="Ma J."/>
        </authorList>
    </citation>
    <scope>NUCLEOTIDE SEQUENCE [LARGE SCALE GENOMIC DNA]</scope>
    <source>
        <strain evidence="3">CGMCC 1.15439</strain>
    </source>
</reference>
<protein>
    <submittedName>
        <fullName evidence="2">Uncharacterized protein</fullName>
    </submittedName>
</protein>
<dbReference type="EMBL" id="BMJA01000001">
    <property type="protein sequence ID" value="GGA23733.1"/>
    <property type="molecule type" value="Genomic_DNA"/>
</dbReference>
<accession>A0ABQ1FN82</accession>
<evidence type="ECO:0000313" key="2">
    <source>
        <dbReference type="EMBL" id="GGA23733.1"/>
    </source>
</evidence>
<evidence type="ECO:0000256" key="1">
    <source>
        <dbReference type="SAM" id="MobiDB-lite"/>
    </source>
</evidence>
<organism evidence="2 3">
    <name type="scientific">Dyella nitratireducens</name>
    <dbReference type="NCBI Taxonomy" id="1849580"/>
    <lineage>
        <taxon>Bacteria</taxon>
        <taxon>Pseudomonadati</taxon>
        <taxon>Pseudomonadota</taxon>
        <taxon>Gammaproteobacteria</taxon>
        <taxon>Lysobacterales</taxon>
        <taxon>Rhodanobacteraceae</taxon>
        <taxon>Dyella</taxon>
    </lineage>
</organism>
<proteinExistence type="predicted"/>
<evidence type="ECO:0000313" key="3">
    <source>
        <dbReference type="Proteomes" id="UP000620046"/>
    </source>
</evidence>
<comment type="caution">
    <text evidence="2">The sequence shown here is derived from an EMBL/GenBank/DDBJ whole genome shotgun (WGS) entry which is preliminary data.</text>
</comment>
<feature type="compositionally biased region" description="Polar residues" evidence="1">
    <location>
        <begin position="96"/>
        <end position="115"/>
    </location>
</feature>